<dbReference type="Proteomes" id="UP000615989">
    <property type="component" value="Unassembled WGS sequence"/>
</dbReference>
<protein>
    <recommendedName>
        <fullName evidence="5">Yip1 domain-containing protein</fullName>
    </recommendedName>
</protein>
<accession>A0ABX1PLQ9</accession>
<evidence type="ECO:0008006" key="5">
    <source>
        <dbReference type="Google" id="ProtNLM"/>
    </source>
</evidence>
<evidence type="ECO:0000313" key="4">
    <source>
        <dbReference type="Proteomes" id="UP000615989"/>
    </source>
</evidence>
<feature type="transmembrane region" description="Helical" evidence="2">
    <location>
        <begin position="32"/>
        <end position="50"/>
    </location>
</feature>
<keyword evidence="2" id="KW-0812">Transmembrane</keyword>
<comment type="caution">
    <text evidence="3">The sequence shown here is derived from an EMBL/GenBank/DDBJ whole genome shotgun (WGS) entry which is preliminary data.</text>
</comment>
<dbReference type="EMBL" id="WTVG01000020">
    <property type="protein sequence ID" value="NMG24828.1"/>
    <property type="molecule type" value="Genomic_DNA"/>
</dbReference>
<name>A0ABX1PLQ9_9RHOO</name>
<feature type="transmembrane region" description="Helical" evidence="2">
    <location>
        <begin position="168"/>
        <end position="190"/>
    </location>
</feature>
<keyword evidence="4" id="KW-1185">Reference proteome</keyword>
<reference evidence="3" key="1">
    <citation type="submission" date="2019-12" db="EMBL/GenBank/DDBJ databases">
        <title>Comparative genomics gives insights into the taxonomy of the Azoarcus-Aromatoleum group and reveals separate origins of nif in the plant-associated Azoarcus and non-plant-associated Aromatoleum sub-groups.</title>
        <authorList>
            <person name="Lafos M."/>
            <person name="Maluk M."/>
            <person name="Batista M."/>
            <person name="Junghare M."/>
            <person name="Carmona M."/>
            <person name="Faoro H."/>
            <person name="Cruz L.M."/>
            <person name="Battistoni F."/>
            <person name="De Souza E."/>
            <person name="Pedrosa F."/>
            <person name="Chen W.-M."/>
            <person name="Poole P.S."/>
            <person name="Dixon R.A."/>
            <person name="James E.K."/>
        </authorList>
    </citation>
    <scope>NUCLEOTIDE SEQUENCE</scope>
    <source>
        <strain evidence="3">LuFRes1</strain>
    </source>
</reference>
<evidence type="ECO:0000256" key="1">
    <source>
        <dbReference type="SAM" id="MobiDB-lite"/>
    </source>
</evidence>
<sequence>MPSNRESCRIPTPDAGLTETGLETPGPSRGTIFGRVVLPFALIPPFMIVFAMRDHPGIYRVNPASANWEWVALLVFAAEIASVHLFAAMLRLTTPVDRLRPTHELAYLIAARAASPLWASAIVLAIPSLAALIAVHLLAHFVALRTLYRDIRRELQIGGDLEALHVTYMVYSVAVVLWIPLMVMIFVSVAQT</sequence>
<evidence type="ECO:0000313" key="3">
    <source>
        <dbReference type="EMBL" id="NMG24828.1"/>
    </source>
</evidence>
<feature type="region of interest" description="Disordered" evidence="1">
    <location>
        <begin position="1"/>
        <end position="23"/>
    </location>
</feature>
<keyword evidence="2" id="KW-0472">Membrane</keyword>
<evidence type="ECO:0000256" key="2">
    <source>
        <dbReference type="SAM" id="Phobius"/>
    </source>
</evidence>
<organism evidence="3 4">
    <name type="scientific">Aromatoleum anaerobium</name>
    <dbReference type="NCBI Taxonomy" id="182180"/>
    <lineage>
        <taxon>Bacteria</taxon>
        <taxon>Pseudomonadati</taxon>
        <taxon>Pseudomonadota</taxon>
        <taxon>Betaproteobacteria</taxon>
        <taxon>Rhodocyclales</taxon>
        <taxon>Rhodocyclaceae</taxon>
        <taxon>Aromatoleum</taxon>
    </lineage>
</organism>
<proteinExistence type="predicted"/>
<feature type="transmembrane region" description="Helical" evidence="2">
    <location>
        <begin position="70"/>
        <end position="93"/>
    </location>
</feature>
<dbReference type="RefSeq" id="WP_169118208.1">
    <property type="nucleotide sequence ID" value="NZ_WTVG02000039.1"/>
</dbReference>
<keyword evidence="2" id="KW-1133">Transmembrane helix</keyword>
<gene>
    <name evidence="3" type="ORF">GO606_08850</name>
</gene>